<feature type="region of interest" description="Disordered" evidence="1">
    <location>
        <begin position="61"/>
        <end position="90"/>
    </location>
</feature>
<accession>A0A7S1BTQ8</accession>
<reference evidence="2" key="1">
    <citation type="submission" date="2021-01" db="EMBL/GenBank/DDBJ databases">
        <authorList>
            <person name="Corre E."/>
            <person name="Pelletier E."/>
            <person name="Niang G."/>
            <person name="Scheremetjew M."/>
            <person name="Finn R."/>
            <person name="Kale V."/>
            <person name="Holt S."/>
            <person name="Cochrane G."/>
            <person name="Meng A."/>
            <person name="Brown T."/>
            <person name="Cohen L."/>
        </authorList>
    </citation>
    <scope>NUCLEOTIDE SEQUENCE</scope>
    <source>
        <strain evidence="2">308</strain>
    </source>
</reference>
<sequence length="512" mass="58019">MSESSYFSFSCPSLSSTAAAVAAVTAAAASSSLSAVVIFSVSHTALARLLSGCRRELSASSISPHKSSTHKNGNQKSHEQSSSHFSDESSRFYDKRAGLLPPLDERKTEIVRLLRSAYPSYFVHAANADIDDMDSSAKKISSSKRTDRRGSLMDRREAKFAILAMKGAMYDNIFLHDTDGTLLCTISAKKCKWYLNRGLAERFDDNEEKYETENEKAQRIRLTFRSSVYNHKDNCTVSQRSLDTYNKSLKYNVCVRCGSSQHLVRHYIVPYAYRALLPVRYKEHMSHDIVLLCGSCNVAISSKWQRRMNSMEKAEMLEHNLPQNQWKICAYRKRVLSSASAIFKENTRGRGSLPNDVKDRHKEVILEFLASKDNEIENILEEKINPYYDTEVGVTVELCQSLLEEVDCKVENKGFVSGPELIVSKLHITEESKMDEDRDEYQKLADQNVGNFVRGWRRLFIEEAVPRHMPTGWSVDSPVMVDDRGKKNILDHEAECAAFSRIEVEGKHSNSS</sequence>
<protein>
    <recommendedName>
        <fullName evidence="3">HNH domain-containing protein</fullName>
    </recommendedName>
</protein>
<evidence type="ECO:0000256" key="1">
    <source>
        <dbReference type="SAM" id="MobiDB-lite"/>
    </source>
</evidence>
<name>A0A7S1BTQ8_9STRA</name>
<organism evidence="2">
    <name type="scientific">Corethron hystrix</name>
    <dbReference type="NCBI Taxonomy" id="216773"/>
    <lineage>
        <taxon>Eukaryota</taxon>
        <taxon>Sar</taxon>
        <taxon>Stramenopiles</taxon>
        <taxon>Ochrophyta</taxon>
        <taxon>Bacillariophyta</taxon>
        <taxon>Coscinodiscophyceae</taxon>
        <taxon>Corethrophycidae</taxon>
        <taxon>Corethrales</taxon>
        <taxon>Corethraceae</taxon>
        <taxon>Corethron</taxon>
    </lineage>
</organism>
<evidence type="ECO:0008006" key="3">
    <source>
        <dbReference type="Google" id="ProtNLM"/>
    </source>
</evidence>
<dbReference type="EMBL" id="HBFR01034111">
    <property type="protein sequence ID" value="CAD8897707.1"/>
    <property type="molecule type" value="Transcribed_RNA"/>
</dbReference>
<evidence type="ECO:0000313" key="2">
    <source>
        <dbReference type="EMBL" id="CAD8897707.1"/>
    </source>
</evidence>
<feature type="compositionally biased region" description="Basic and acidic residues" evidence="1">
    <location>
        <begin position="76"/>
        <end position="90"/>
    </location>
</feature>
<proteinExistence type="predicted"/>
<gene>
    <name evidence="2" type="ORF">CHYS00102_LOCUS24921</name>
</gene>
<dbReference type="AlphaFoldDB" id="A0A7S1BTQ8"/>
<feature type="compositionally biased region" description="Polar residues" evidence="1">
    <location>
        <begin position="61"/>
        <end position="75"/>
    </location>
</feature>